<reference evidence="6 7" key="1">
    <citation type="journal article" date="2017" name="Nat. Commun.">
        <title>Genome assembly with in vitro proximity ligation data and whole-genome triplication in lettuce.</title>
        <authorList>
            <person name="Reyes-Chin-Wo S."/>
            <person name="Wang Z."/>
            <person name="Yang X."/>
            <person name="Kozik A."/>
            <person name="Arikit S."/>
            <person name="Song C."/>
            <person name="Xia L."/>
            <person name="Froenicke L."/>
            <person name="Lavelle D.O."/>
            <person name="Truco M.J."/>
            <person name="Xia R."/>
            <person name="Zhu S."/>
            <person name="Xu C."/>
            <person name="Xu H."/>
            <person name="Xu X."/>
            <person name="Cox K."/>
            <person name="Korf I."/>
            <person name="Meyers B.C."/>
            <person name="Michelmore R.W."/>
        </authorList>
    </citation>
    <scope>NUCLEOTIDE SEQUENCE [LARGE SCALE GENOMIC DNA]</scope>
    <source>
        <strain evidence="7">cv. Salinas</strain>
        <tissue evidence="6">Seedlings</tissue>
    </source>
</reference>
<name>A0A9R1WIU1_LACSA</name>
<comment type="caution">
    <text evidence="6">The sequence shown here is derived from an EMBL/GenBank/DDBJ whole genome shotgun (WGS) entry which is preliminary data.</text>
</comment>
<sequence length="203" mass="23873">MTYAIVEVDTANSWTWFLSCLGDHLDLSINSNFTFITDRQKLYPSAEHRFCVRHIHANMKINWKGRVYKDRFSGRAYFDVLLNNIYGVLRRETSPSYITALEYIRQYLMKRIENVQKVIEKSNGPLTPHATKLMENIKIEAAKYKIGHKYDVIGPWLDQFIVDMHENNCSCRRWEVTGMLCKHAVATIWYMEKNDEDASIPKN</sequence>
<dbReference type="EMBL" id="NBSK02000001">
    <property type="protein sequence ID" value="KAJ0224788.1"/>
    <property type="molecule type" value="Genomic_DNA"/>
</dbReference>
<keyword evidence="7" id="KW-1185">Reference proteome</keyword>
<proteinExistence type="predicted"/>
<dbReference type="PANTHER" id="PTHR31973">
    <property type="entry name" value="POLYPROTEIN, PUTATIVE-RELATED"/>
    <property type="match status" value="1"/>
</dbReference>
<dbReference type="Pfam" id="PF04434">
    <property type="entry name" value="SWIM"/>
    <property type="match status" value="1"/>
</dbReference>
<dbReference type="GO" id="GO:0008270">
    <property type="term" value="F:zinc ion binding"/>
    <property type="evidence" value="ECO:0007669"/>
    <property type="project" value="UniProtKB-KW"/>
</dbReference>
<evidence type="ECO:0000256" key="4">
    <source>
        <dbReference type="PROSITE-ProRule" id="PRU00325"/>
    </source>
</evidence>
<accession>A0A9R1WIU1</accession>
<organism evidence="6 7">
    <name type="scientific">Lactuca sativa</name>
    <name type="common">Garden lettuce</name>
    <dbReference type="NCBI Taxonomy" id="4236"/>
    <lineage>
        <taxon>Eukaryota</taxon>
        <taxon>Viridiplantae</taxon>
        <taxon>Streptophyta</taxon>
        <taxon>Embryophyta</taxon>
        <taxon>Tracheophyta</taxon>
        <taxon>Spermatophyta</taxon>
        <taxon>Magnoliopsida</taxon>
        <taxon>eudicotyledons</taxon>
        <taxon>Gunneridae</taxon>
        <taxon>Pentapetalae</taxon>
        <taxon>asterids</taxon>
        <taxon>campanulids</taxon>
        <taxon>Asterales</taxon>
        <taxon>Asteraceae</taxon>
        <taxon>Cichorioideae</taxon>
        <taxon>Cichorieae</taxon>
        <taxon>Lactucinae</taxon>
        <taxon>Lactuca</taxon>
    </lineage>
</organism>
<evidence type="ECO:0000313" key="6">
    <source>
        <dbReference type="EMBL" id="KAJ0224788.1"/>
    </source>
</evidence>
<keyword evidence="1" id="KW-0479">Metal-binding</keyword>
<feature type="domain" description="SWIM-type" evidence="5">
    <location>
        <begin position="160"/>
        <end position="192"/>
    </location>
</feature>
<dbReference type="SMART" id="SM00575">
    <property type="entry name" value="ZnF_PMZ"/>
    <property type="match status" value="1"/>
</dbReference>
<dbReference type="PANTHER" id="PTHR31973:SF190">
    <property type="entry name" value="MULE TRANSPOSASE DOMAIN-CONTAINING PROTEIN"/>
    <property type="match status" value="1"/>
</dbReference>
<dbReference type="PROSITE" id="PS50966">
    <property type="entry name" value="ZF_SWIM"/>
    <property type="match status" value="1"/>
</dbReference>
<dbReference type="Proteomes" id="UP000235145">
    <property type="component" value="Unassembled WGS sequence"/>
</dbReference>
<dbReference type="InterPro" id="IPR006564">
    <property type="entry name" value="Znf_PMZ"/>
</dbReference>
<evidence type="ECO:0000313" key="7">
    <source>
        <dbReference type="Proteomes" id="UP000235145"/>
    </source>
</evidence>
<keyword evidence="2 4" id="KW-0863">Zinc-finger</keyword>
<dbReference type="AlphaFoldDB" id="A0A9R1WIU1"/>
<evidence type="ECO:0000256" key="2">
    <source>
        <dbReference type="ARBA" id="ARBA00022771"/>
    </source>
</evidence>
<dbReference type="InterPro" id="IPR007527">
    <property type="entry name" value="Znf_SWIM"/>
</dbReference>
<protein>
    <recommendedName>
        <fullName evidence="5">SWIM-type domain-containing protein</fullName>
    </recommendedName>
</protein>
<evidence type="ECO:0000256" key="3">
    <source>
        <dbReference type="ARBA" id="ARBA00022833"/>
    </source>
</evidence>
<gene>
    <name evidence="6" type="ORF">LSAT_V11C100018650</name>
</gene>
<keyword evidence="3" id="KW-0862">Zinc</keyword>
<evidence type="ECO:0000256" key="1">
    <source>
        <dbReference type="ARBA" id="ARBA00022723"/>
    </source>
</evidence>
<evidence type="ECO:0000259" key="5">
    <source>
        <dbReference type="PROSITE" id="PS50966"/>
    </source>
</evidence>